<proteinExistence type="predicted"/>
<keyword evidence="1" id="KW-0614">Plasmid</keyword>
<sequence length="81" mass="8736">MFKLNPTTVLCGYLAIAALTVIASIPLNKDCRNPEYGGRMLGACLLTEGMGSGAAWPIFWAWEAEDLAKALLFSLRKTASD</sequence>
<dbReference type="EMBL" id="LT158601">
    <property type="protein sequence ID" value="CVK35485.1"/>
    <property type="molecule type" value="Genomic_DNA"/>
</dbReference>
<protein>
    <submittedName>
        <fullName evidence="1">Putative membrane protein</fullName>
    </submittedName>
</protein>
<geneLocation type="plasmid" evidence="1">
    <name>pMC1</name>
</geneLocation>
<organism evidence="1">
    <name type="scientific">biofilter metagenome</name>
    <dbReference type="NCBI Taxonomy" id="1070537"/>
    <lineage>
        <taxon>unclassified sequences</taxon>
        <taxon>metagenomes</taxon>
        <taxon>ecological metagenomes</taxon>
    </lineage>
</organism>
<evidence type="ECO:0000313" key="1">
    <source>
        <dbReference type="EMBL" id="CVK35485.1"/>
    </source>
</evidence>
<name>A0A193SBL9_9ZZZZ</name>
<dbReference type="AlphaFoldDB" id="A0A193SBL9"/>
<reference evidence="1" key="1">
    <citation type="journal article" date="2016" name="Sci. Rep.">
        <title>Genomics of high molecular weight plasmids isolated from an on-farm biopurification system.</title>
        <authorList>
            <person name="Martini M.C."/>
            <person name="Wibberg D."/>
            <person name="Lozano M."/>
            <person name="Torres Tejerizo G."/>
            <person name="Albicoro F.J."/>
            <person name="Jaenicke S."/>
            <person name="van Elsas J.D."/>
            <person name="Petroni A."/>
            <person name="Garcillan-Barcia M.P."/>
            <person name="de la Cruz F."/>
            <person name="Schluter A."/>
            <person name="Puhler A."/>
            <person name="Pistorio M."/>
            <person name="Lagares A."/>
            <person name="Del Papa M.F."/>
        </authorList>
    </citation>
    <scope>NUCLEOTIDE SEQUENCE</scope>
    <source>
        <plasmid evidence="1">pMC1</plasmid>
    </source>
</reference>
<accession>A0A193SBL9</accession>
<gene>
    <name evidence="1" type="ORF">MCM2015_pMC1_44</name>
</gene>